<comment type="caution">
    <text evidence="2">The sequence shown here is derived from an EMBL/GenBank/DDBJ whole genome shotgun (WGS) entry which is preliminary data.</text>
</comment>
<feature type="compositionally biased region" description="Low complexity" evidence="1">
    <location>
        <begin position="157"/>
        <end position="170"/>
    </location>
</feature>
<feature type="compositionally biased region" description="Basic and acidic residues" evidence="1">
    <location>
        <begin position="131"/>
        <end position="151"/>
    </location>
</feature>
<reference evidence="2" key="2">
    <citation type="submission" date="2021-09" db="EMBL/GenBank/DDBJ databases">
        <authorList>
            <person name="Jia N."/>
            <person name="Wang J."/>
            <person name="Shi W."/>
            <person name="Du L."/>
            <person name="Sun Y."/>
            <person name="Zhan W."/>
            <person name="Jiang J."/>
            <person name="Wang Q."/>
            <person name="Zhang B."/>
            <person name="Ji P."/>
            <person name="Sakyi L.B."/>
            <person name="Cui X."/>
            <person name="Yuan T."/>
            <person name="Jiang B."/>
            <person name="Yang W."/>
            <person name="Lam T.T.-Y."/>
            <person name="Chang Q."/>
            <person name="Ding S."/>
            <person name="Wang X."/>
            <person name="Zhu J."/>
            <person name="Ruan X."/>
            <person name="Zhao L."/>
            <person name="Wei J."/>
            <person name="Que T."/>
            <person name="Du C."/>
            <person name="Cheng J."/>
            <person name="Dai P."/>
            <person name="Han X."/>
            <person name="Huang E."/>
            <person name="Gao Y."/>
            <person name="Liu J."/>
            <person name="Shao H."/>
            <person name="Ye R."/>
            <person name="Li L."/>
            <person name="Wei W."/>
            <person name="Wang X."/>
            <person name="Wang C."/>
            <person name="Huo Q."/>
            <person name="Li W."/>
            <person name="Guo W."/>
            <person name="Chen H."/>
            <person name="Chen S."/>
            <person name="Zhou L."/>
            <person name="Zhou L."/>
            <person name="Ni X."/>
            <person name="Tian J."/>
            <person name="Zhou Y."/>
            <person name="Sheng Y."/>
            <person name="Liu T."/>
            <person name="Pan Y."/>
            <person name="Xia L."/>
            <person name="Li J."/>
            <person name="Zhao F."/>
            <person name="Cao W."/>
        </authorList>
    </citation>
    <scope>NUCLEOTIDE SEQUENCE</scope>
    <source>
        <strain evidence="2">Rmic-2018</strain>
        <tissue evidence="2">Larvae</tissue>
    </source>
</reference>
<protein>
    <submittedName>
        <fullName evidence="2">Uncharacterized protein</fullName>
    </submittedName>
</protein>
<dbReference type="AlphaFoldDB" id="A0A9J6DTW2"/>
<evidence type="ECO:0000313" key="2">
    <source>
        <dbReference type="EMBL" id="KAH8025393.1"/>
    </source>
</evidence>
<reference evidence="2" key="1">
    <citation type="journal article" date="2020" name="Cell">
        <title>Large-Scale Comparative Analyses of Tick Genomes Elucidate Their Genetic Diversity and Vector Capacities.</title>
        <authorList>
            <consortium name="Tick Genome and Microbiome Consortium (TIGMIC)"/>
            <person name="Jia N."/>
            <person name="Wang J."/>
            <person name="Shi W."/>
            <person name="Du L."/>
            <person name="Sun Y."/>
            <person name="Zhan W."/>
            <person name="Jiang J.F."/>
            <person name="Wang Q."/>
            <person name="Zhang B."/>
            <person name="Ji P."/>
            <person name="Bell-Sakyi L."/>
            <person name="Cui X.M."/>
            <person name="Yuan T.T."/>
            <person name="Jiang B.G."/>
            <person name="Yang W.F."/>
            <person name="Lam T.T."/>
            <person name="Chang Q.C."/>
            <person name="Ding S.J."/>
            <person name="Wang X.J."/>
            <person name="Zhu J.G."/>
            <person name="Ruan X.D."/>
            <person name="Zhao L."/>
            <person name="Wei J.T."/>
            <person name="Ye R.Z."/>
            <person name="Que T.C."/>
            <person name="Du C.H."/>
            <person name="Zhou Y.H."/>
            <person name="Cheng J.X."/>
            <person name="Dai P.F."/>
            <person name="Guo W.B."/>
            <person name="Han X.H."/>
            <person name="Huang E.J."/>
            <person name="Li L.F."/>
            <person name="Wei W."/>
            <person name="Gao Y.C."/>
            <person name="Liu J.Z."/>
            <person name="Shao H.Z."/>
            <person name="Wang X."/>
            <person name="Wang C.C."/>
            <person name="Yang T.C."/>
            <person name="Huo Q.B."/>
            <person name="Li W."/>
            <person name="Chen H.Y."/>
            <person name="Chen S.E."/>
            <person name="Zhou L.G."/>
            <person name="Ni X.B."/>
            <person name="Tian J.H."/>
            <person name="Sheng Y."/>
            <person name="Liu T."/>
            <person name="Pan Y.S."/>
            <person name="Xia L.Y."/>
            <person name="Li J."/>
            <person name="Zhao F."/>
            <person name="Cao W.C."/>
        </authorList>
    </citation>
    <scope>NUCLEOTIDE SEQUENCE</scope>
    <source>
        <strain evidence="2">Rmic-2018</strain>
    </source>
</reference>
<keyword evidence="3" id="KW-1185">Reference proteome</keyword>
<sequence length="255" mass="28931">MARGTAHQRVRDPRERQPPAPTATRQRDSLNSLVPPPRLIARGYRRRYRPNHDDDSEESKGNAQSCYKPRRRCSQRSESLTYHDEDEDCEGDLFQTPLPGFKTKTYNRRAVENRYRPLNIRVTRHSTTVPKETERPATPQHSDDEKEREKDQDDDPSSTSDKTSEASQSDASEEHSSDDSTGISDEVCNGDVVSISKHLMMKHEPSFHTTKDKQNSLICKNELTTAAVIKYNDSDVAAKATVAESGHAMLHQCHN</sequence>
<feature type="region of interest" description="Disordered" evidence="1">
    <location>
        <begin position="117"/>
        <end position="187"/>
    </location>
</feature>
<gene>
    <name evidence="2" type="ORF">HPB51_007705</name>
</gene>
<accession>A0A9J6DTW2</accession>
<evidence type="ECO:0000313" key="3">
    <source>
        <dbReference type="Proteomes" id="UP000821866"/>
    </source>
</evidence>
<name>A0A9J6DTW2_RHIMP</name>
<dbReference type="EMBL" id="JABSTU010000007">
    <property type="protein sequence ID" value="KAH8025393.1"/>
    <property type="molecule type" value="Genomic_DNA"/>
</dbReference>
<feature type="region of interest" description="Disordered" evidence="1">
    <location>
        <begin position="1"/>
        <end position="101"/>
    </location>
</feature>
<proteinExistence type="predicted"/>
<organism evidence="2 3">
    <name type="scientific">Rhipicephalus microplus</name>
    <name type="common">Cattle tick</name>
    <name type="synonym">Boophilus microplus</name>
    <dbReference type="NCBI Taxonomy" id="6941"/>
    <lineage>
        <taxon>Eukaryota</taxon>
        <taxon>Metazoa</taxon>
        <taxon>Ecdysozoa</taxon>
        <taxon>Arthropoda</taxon>
        <taxon>Chelicerata</taxon>
        <taxon>Arachnida</taxon>
        <taxon>Acari</taxon>
        <taxon>Parasitiformes</taxon>
        <taxon>Ixodida</taxon>
        <taxon>Ixodoidea</taxon>
        <taxon>Ixodidae</taxon>
        <taxon>Rhipicephalinae</taxon>
        <taxon>Rhipicephalus</taxon>
        <taxon>Boophilus</taxon>
    </lineage>
</organism>
<evidence type="ECO:0000256" key="1">
    <source>
        <dbReference type="SAM" id="MobiDB-lite"/>
    </source>
</evidence>
<dbReference type="Proteomes" id="UP000821866">
    <property type="component" value="Unassembled WGS sequence"/>
</dbReference>